<proteinExistence type="predicted"/>
<dbReference type="AlphaFoldDB" id="A0AAV3P1I5"/>
<gene>
    <name evidence="2" type="ORF">LIER_05723</name>
</gene>
<dbReference type="Proteomes" id="UP001454036">
    <property type="component" value="Unassembled WGS sequence"/>
</dbReference>
<evidence type="ECO:0000256" key="1">
    <source>
        <dbReference type="SAM" id="SignalP"/>
    </source>
</evidence>
<evidence type="ECO:0000313" key="2">
    <source>
        <dbReference type="EMBL" id="GAA0145552.1"/>
    </source>
</evidence>
<keyword evidence="3" id="KW-1185">Reference proteome</keyword>
<evidence type="ECO:0008006" key="4">
    <source>
        <dbReference type="Google" id="ProtNLM"/>
    </source>
</evidence>
<accession>A0AAV3P1I5</accession>
<organism evidence="2 3">
    <name type="scientific">Lithospermum erythrorhizon</name>
    <name type="common">Purple gromwell</name>
    <name type="synonym">Lithospermum officinale var. erythrorhizon</name>
    <dbReference type="NCBI Taxonomy" id="34254"/>
    <lineage>
        <taxon>Eukaryota</taxon>
        <taxon>Viridiplantae</taxon>
        <taxon>Streptophyta</taxon>
        <taxon>Embryophyta</taxon>
        <taxon>Tracheophyta</taxon>
        <taxon>Spermatophyta</taxon>
        <taxon>Magnoliopsida</taxon>
        <taxon>eudicotyledons</taxon>
        <taxon>Gunneridae</taxon>
        <taxon>Pentapetalae</taxon>
        <taxon>asterids</taxon>
        <taxon>lamiids</taxon>
        <taxon>Boraginales</taxon>
        <taxon>Boraginaceae</taxon>
        <taxon>Boraginoideae</taxon>
        <taxon>Lithospermeae</taxon>
        <taxon>Lithospermum</taxon>
    </lineage>
</organism>
<reference evidence="2 3" key="1">
    <citation type="submission" date="2024-01" db="EMBL/GenBank/DDBJ databases">
        <title>The complete chloroplast genome sequence of Lithospermum erythrorhizon: insights into the phylogenetic relationship among Boraginaceae species and the maternal lineages of purple gromwells.</title>
        <authorList>
            <person name="Okada T."/>
            <person name="Watanabe K."/>
        </authorList>
    </citation>
    <scope>NUCLEOTIDE SEQUENCE [LARGE SCALE GENOMIC DNA]</scope>
</reference>
<name>A0AAV3P1I5_LITER</name>
<evidence type="ECO:0000313" key="3">
    <source>
        <dbReference type="Proteomes" id="UP001454036"/>
    </source>
</evidence>
<comment type="caution">
    <text evidence="2">The sequence shown here is derived from an EMBL/GenBank/DDBJ whole genome shotgun (WGS) entry which is preliminary data.</text>
</comment>
<keyword evidence="1" id="KW-0732">Signal</keyword>
<feature type="chain" id="PRO_5043405295" description="Secreted protein" evidence="1">
    <location>
        <begin position="21"/>
        <end position="80"/>
    </location>
</feature>
<sequence>MVVLTFLPSLLLSFVFVSEDKRPDGDVEDPVMPEAEEGRKLLLASSSVLISFASAEPGGRFSIATCKKETSMVTIISGAI</sequence>
<dbReference type="EMBL" id="BAABME010000799">
    <property type="protein sequence ID" value="GAA0145552.1"/>
    <property type="molecule type" value="Genomic_DNA"/>
</dbReference>
<feature type="signal peptide" evidence="1">
    <location>
        <begin position="1"/>
        <end position="20"/>
    </location>
</feature>
<protein>
    <recommendedName>
        <fullName evidence="4">Secreted protein</fullName>
    </recommendedName>
</protein>